<dbReference type="GO" id="GO:1990281">
    <property type="term" value="C:efflux pump complex"/>
    <property type="evidence" value="ECO:0007669"/>
    <property type="project" value="TreeGrafter"/>
</dbReference>
<dbReference type="GO" id="GO:0015562">
    <property type="term" value="F:efflux transmembrane transporter activity"/>
    <property type="evidence" value="ECO:0007669"/>
    <property type="project" value="TreeGrafter"/>
</dbReference>
<feature type="transmembrane region" description="Helical" evidence="4">
    <location>
        <begin position="20"/>
        <end position="39"/>
    </location>
</feature>
<sequence>MKFSSVNWARIGTVIYTRKYYVAGLIILLVVGGAVWRLASSEEALQTSENRREVSIARVADLMNGGASLSVIGEVESKSEAEIRTEAGGSITSVNVSLGSYVGAGHILAEIENSSQRAALLQAEGALDAAKASVPNIESSLEAAKGSVVSTLLSAYAAVENAIRDAADPLFSNPNASTPSFNVIVTTDSQARLALENTRSSFNSILGRHKARGASLSSASDISKELDATETEVRAARNFLDTLLKALNSAVASAEVSDDDLATFKAEATAARTSLTTSLSAITSARSALEVAKNNASGSGRVSSAEAQLKQAEGVYRAALANLEKTRIRAPLNGTITNFSIKLGDYVTPSQQVAVVANTSALEIVTDVTAEDRTRIVTGSTASIEGGFTGTVTKIAPALDPITRKIEVRIGLPAEAVRALVSGQSVRVEIARTTPASSKAAGALRIPLAALKMEAERALIFTVNNESKLIAQPVTIGALSGDYITVTEGLTADTEIVTDARGLKEGDIVAVGSKD</sequence>
<keyword evidence="4" id="KW-0472">Membrane</keyword>
<dbReference type="EMBL" id="MFLY01000035">
    <property type="protein sequence ID" value="OGG72714.1"/>
    <property type="molecule type" value="Genomic_DNA"/>
</dbReference>
<name>A0A1F6EGF0_9BACT</name>
<evidence type="ECO:0000256" key="3">
    <source>
        <dbReference type="ARBA" id="ARBA00022448"/>
    </source>
</evidence>
<dbReference type="Gene3D" id="1.10.287.470">
    <property type="entry name" value="Helix hairpin bin"/>
    <property type="match status" value="2"/>
</dbReference>
<evidence type="ECO:0000256" key="1">
    <source>
        <dbReference type="ARBA" id="ARBA00004196"/>
    </source>
</evidence>
<keyword evidence="4" id="KW-1133">Transmembrane helix</keyword>
<dbReference type="SUPFAM" id="SSF111369">
    <property type="entry name" value="HlyD-like secretion proteins"/>
    <property type="match status" value="2"/>
</dbReference>
<dbReference type="Gene3D" id="2.40.30.170">
    <property type="match status" value="1"/>
</dbReference>
<dbReference type="Pfam" id="PF25917">
    <property type="entry name" value="BSH_RND"/>
    <property type="match status" value="1"/>
</dbReference>
<comment type="similarity">
    <text evidence="2">Belongs to the membrane fusion protein (MFP) (TC 8.A.1) family.</text>
</comment>
<dbReference type="PANTHER" id="PTHR30469">
    <property type="entry name" value="MULTIDRUG RESISTANCE PROTEIN MDTA"/>
    <property type="match status" value="1"/>
</dbReference>
<gene>
    <name evidence="7" type="ORF">A3A38_00825</name>
</gene>
<dbReference type="Gene3D" id="2.40.420.20">
    <property type="match status" value="1"/>
</dbReference>
<dbReference type="InterPro" id="IPR006143">
    <property type="entry name" value="RND_pump_MFP"/>
</dbReference>
<keyword evidence="4" id="KW-0812">Transmembrane</keyword>
<feature type="domain" description="Multidrug resistance protein MdtA-like C-terminal permuted SH3" evidence="6">
    <location>
        <begin position="443"/>
        <end position="499"/>
    </location>
</feature>
<proteinExistence type="inferred from homology"/>
<organism evidence="7 8">
    <name type="scientific">Candidatus Kaiserbacteria bacterium RIFCSPLOWO2_01_FULL_53_17</name>
    <dbReference type="NCBI Taxonomy" id="1798511"/>
    <lineage>
        <taxon>Bacteria</taxon>
        <taxon>Candidatus Kaiseribacteriota</taxon>
    </lineage>
</organism>
<feature type="domain" description="Multidrug resistance protein MdtA-like barrel-sandwich hybrid" evidence="5">
    <location>
        <begin position="80"/>
        <end position="356"/>
    </location>
</feature>
<dbReference type="Proteomes" id="UP000177306">
    <property type="component" value="Unassembled WGS sequence"/>
</dbReference>
<comment type="caution">
    <text evidence="7">The sequence shown here is derived from an EMBL/GenBank/DDBJ whole genome shotgun (WGS) entry which is preliminary data.</text>
</comment>
<reference evidence="7 8" key="1">
    <citation type="journal article" date="2016" name="Nat. Commun.">
        <title>Thousands of microbial genomes shed light on interconnected biogeochemical processes in an aquifer system.</title>
        <authorList>
            <person name="Anantharaman K."/>
            <person name="Brown C.T."/>
            <person name="Hug L.A."/>
            <person name="Sharon I."/>
            <person name="Castelle C.J."/>
            <person name="Probst A.J."/>
            <person name="Thomas B.C."/>
            <person name="Singh A."/>
            <person name="Wilkins M.J."/>
            <person name="Karaoz U."/>
            <person name="Brodie E.L."/>
            <person name="Williams K.H."/>
            <person name="Hubbard S.S."/>
            <person name="Banfield J.F."/>
        </authorList>
    </citation>
    <scope>NUCLEOTIDE SEQUENCE [LARGE SCALE GENOMIC DNA]</scope>
</reference>
<comment type="subcellular location">
    <subcellularLocation>
        <location evidence="1">Cell envelope</location>
    </subcellularLocation>
</comment>
<evidence type="ECO:0000313" key="8">
    <source>
        <dbReference type="Proteomes" id="UP000177306"/>
    </source>
</evidence>
<evidence type="ECO:0000259" key="6">
    <source>
        <dbReference type="Pfam" id="PF25967"/>
    </source>
</evidence>
<dbReference type="InterPro" id="IPR058625">
    <property type="entry name" value="MdtA-like_BSH"/>
</dbReference>
<dbReference type="AlphaFoldDB" id="A0A1F6EGF0"/>
<keyword evidence="3" id="KW-0813">Transport</keyword>
<dbReference type="PANTHER" id="PTHR30469:SF15">
    <property type="entry name" value="HLYD FAMILY OF SECRETION PROTEINS"/>
    <property type="match status" value="1"/>
</dbReference>
<evidence type="ECO:0000259" key="5">
    <source>
        <dbReference type="Pfam" id="PF25917"/>
    </source>
</evidence>
<dbReference type="Pfam" id="PF25967">
    <property type="entry name" value="RND-MFP_C"/>
    <property type="match status" value="1"/>
</dbReference>
<evidence type="ECO:0000256" key="2">
    <source>
        <dbReference type="ARBA" id="ARBA00009477"/>
    </source>
</evidence>
<dbReference type="NCBIfam" id="TIGR01730">
    <property type="entry name" value="RND_mfp"/>
    <property type="match status" value="1"/>
</dbReference>
<protein>
    <submittedName>
        <fullName evidence="7">Uncharacterized protein</fullName>
    </submittedName>
</protein>
<dbReference type="InterPro" id="IPR058627">
    <property type="entry name" value="MdtA-like_C"/>
</dbReference>
<evidence type="ECO:0000256" key="4">
    <source>
        <dbReference type="SAM" id="Phobius"/>
    </source>
</evidence>
<evidence type="ECO:0000313" key="7">
    <source>
        <dbReference type="EMBL" id="OGG72714.1"/>
    </source>
</evidence>
<accession>A0A1F6EGF0</accession>
<dbReference type="Gene3D" id="2.40.50.100">
    <property type="match status" value="2"/>
</dbReference>